<protein>
    <submittedName>
        <fullName evidence="5">Choloylglycine hydrolase</fullName>
    </submittedName>
</protein>
<dbReference type="KEGG" id="asol:BEN76_06030"/>
<evidence type="ECO:0000313" key="5">
    <source>
        <dbReference type="EMBL" id="APV35602.1"/>
    </source>
</evidence>
<evidence type="ECO:0000256" key="1">
    <source>
        <dbReference type="ARBA" id="ARBA00006625"/>
    </source>
</evidence>
<sequence>MFKHILLSSVIASSTFLLSYTAQACTRVVYQGNNQNILTARSMDWKSDVGTNLWILPSGIKRSGNSGKNSIQWTSKYGSVVATGYDVATTDGVNEAGLNANLLWLVESQYPDEKTSNKPKLTIAAWAQYALDNFATVNEAVTALEKEPFIIVSDAVPGEQRLTTLHLSLSDATGDSAIVEYINGKQVIHHSKTYQVMTNSPIFEEQLALNEYWKKIGGTTFLPGTNRAADRFARASFYINAIPKTEDSKASLASVFGVIRNVSVPYGLNTEEEPNISSTRWRTVVDHKHKMYFFESALSPNIFWIDLKKINFKDGITKKLDLGKNQENVYAGDATSQFKASTPFHFLGKDD</sequence>
<dbReference type="CDD" id="cd01902">
    <property type="entry name" value="Ntn_CGH"/>
    <property type="match status" value="1"/>
</dbReference>
<dbReference type="SUPFAM" id="SSF56235">
    <property type="entry name" value="N-terminal nucleophile aminohydrolases (Ntn hydrolases)"/>
    <property type="match status" value="1"/>
</dbReference>
<dbReference type="Pfam" id="PF02275">
    <property type="entry name" value="CBAH"/>
    <property type="match status" value="1"/>
</dbReference>
<dbReference type="PANTHER" id="PTHR35527:SF2">
    <property type="entry name" value="HYDROLASE"/>
    <property type="match status" value="1"/>
</dbReference>
<evidence type="ECO:0000256" key="2">
    <source>
        <dbReference type="ARBA" id="ARBA00022801"/>
    </source>
</evidence>
<keyword evidence="2 5" id="KW-0378">Hydrolase</keyword>
<dbReference type="EMBL" id="CP016896">
    <property type="protein sequence ID" value="APV35602.1"/>
    <property type="molecule type" value="Genomic_DNA"/>
</dbReference>
<comment type="similarity">
    <text evidence="1">Belongs to the peptidase C59 family.</text>
</comment>
<dbReference type="GO" id="GO:0016787">
    <property type="term" value="F:hydrolase activity"/>
    <property type="evidence" value="ECO:0007669"/>
    <property type="project" value="UniProtKB-KW"/>
</dbReference>
<dbReference type="InterPro" id="IPR029055">
    <property type="entry name" value="Ntn_hydrolases_N"/>
</dbReference>
<gene>
    <name evidence="5" type="ORF">BEN76_06030</name>
</gene>
<evidence type="ECO:0000259" key="4">
    <source>
        <dbReference type="Pfam" id="PF02275"/>
    </source>
</evidence>
<accession>A0A1P8EHC5</accession>
<dbReference type="PANTHER" id="PTHR35527">
    <property type="entry name" value="CHOLOYLGLYCINE HYDROLASE"/>
    <property type="match status" value="1"/>
</dbReference>
<dbReference type="Proteomes" id="UP000185674">
    <property type="component" value="Chromosome"/>
</dbReference>
<keyword evidence="3" id="KW-0732">Signal</keyword>
<name>A0A1P8EHC5_9GAMM</name>
<reference evidence="5 6" key="1">
    <citation type="submission" date="2016-08" db="EMBL/GenBank/DDBJ databases">
        <title>Complete genome sequence of Acinetobacter baylyi strain GFJ2.</title>
        <authorList>
            <person name="Tabata M."/>
            <person name="Kuboki S."/>
            <person name="Gibu N."/>
            <person name="Kinouchi Y."/>
            <person name="Vangnai A."/>
            <person name="Kasai D."/>
            <person name="Fukuda M."/>
        </authorList>
    </citation>
    <scope>NUCLEOTIDE SEQUENCE [LARGE SCALE GENOMIC DNA]</scope>
    <source>
        <strain evidence="5 6">GFJ2</strain>
    </source>
</reference>
<evidence type="ECO:0000313" key="6">
    <source>
        <dbReference type="Proteomes" id="UP000185674"/>
    </source>
</evidence>
<dbReference type="Gene3D" id="3.60.60.10">
    <property type="entry name" value="Penicillin V Acylase, Chain A"/>
    <property type="match status" value="1"/>
</dbReference>
<organism evidence="5 6">
    <name type="scientific">Acinetobacter soli</name>
    <dbReference type="NCBI Taxonomy" id="487316"/>
    <lineage>
        <taxon>Bacteria</taxon>
        <taxon>Pseudomonadati</taxon>
        <taxon>Pseudomonadota</taxon>
        <taxon>Gammaproteobacteria</taxon>
        <taxon>Moraxellales</taxon>
        <taxon>Moraxellaceae</taxon>
        <taxon>Acinetobacter</taxon>
    </lineage>
</organism>
<proteinExistence type="inferred from homology"/>
<dbReference type="AlphaFoldDB" id="A0A1P8EHC5"/>
<dbReference type="RefSeq" id="WP_076032584.1">
    <property type="nucleotide sequence ID" value="NZ_CP016896.1"/>
</dbReference>
<dbReference type="InterPro" id="IPR052193">
    <property type="entry name" value="Peptidase_C59"/>
</dbReference>
<dbReference type="InterPro" id="IPR029132">
    <property type="entry name" value="CBAH/NAAA_C"/>
</dbReference>
<feature type="domain" description="Choloylglycine hydrolase/NAAA C-terminal" evidence="4">
    <location>
        <begin position="25"/>
        <end position="312"/>
    </location>
</feature>
<dbReference type="PROSITE" id="PS51257">
    <property type="entry name" value="PROKAR_LIPOPROTEIN"/>
    <property type="match status" value="1"/>
</dbReference>
<feature type="chain" id="PRO_5012253066" evidence="3">
    <location>
        <begin position="25"/>
        <end position="351"/>
    </location>
</feature>
<evidence type="ECO:0000256" key="3">
    <source>
        <dbReference type="SAM" id="SignalP"/>
    </source>
</evidence>
<feature type="signal peptide" evidence="3">
    <location>
        <begin position="1"/>
        <end position="24"/>
    </location>
</feature>
<dbReference type="eggNOG" id="COG3049">
    <property type="taxonomic scope" value="Bacteria"/>
</dbReference>